<dbReference type="InterPro" id="IPR036770">
    <property type="entry name" value="Ankyrin_rpt-contain_sf"/>
</dbReference>
<keyword evidence="2" id="KW-1185">Reference proteome</keyword>
<dbReference type="GeneID" id="81629308"/>
<gene>
    <name evidence="1" type="ORF">N7539_009463</name>
</gene>
<sequence>MLLLATETRLSKIDNGSSLLDRLDHPGFLEDALYAERWDVLRETFKFYRAHKVPEAVLAHFLRDLMAYAVDRLRYLGMNHDCLEVMLELGLDKHMDRPPRYGGGTLLHFALGSEWIRILMDGGFNLVNYRNELGKTAFHQFLLQWKYEQARTIMSYGCDLTWQDVRRQTPLHSSIRAIIEASGYFLDISSSPYGTVSKCLSLVATLLRQGADASTRDNCYCPCSPGGCSPLLQLLRASAAWSPEERFVQPIWALEILIMIDELQSSLITQQAVDDMLRVKEFQSLEMTHVCCCGSSPIGRTGTTIAADEIDEIIDEEKVLGGSTS</sequence>
<proteinExistence type="predicted"/>
<dbReference type="SUPFAM" id="SSF48403">
    <property type="entry name" value="Ankyrin repeat"/>
    <property type="match status" value="1"/>
</dbReference>
<protein>
    <submittedName>
        <fullName evidence="1">Uncharacterized protein</fullName>
    </submittedName>
</protein>
<dbReference type="Gene3D" id="1.25.40.20">
    <property type="entry name" value="Ankyrin repeat-containing domain"/>
    <property type="match status" value="1"/>
</dbReference>
<accession>A0A9X0BJ57</accession>
<dbReference type="AlphaFoldDB" id="A0A9X0BJ57"/>
<comment type="caution">
    <text evidence="1">The sequence shown here is derived from an EMBL/GenBank/DDBJ whole genome shotgun (WGS) entry which is preliminary data.</text>
</comment>
<name>A0A9X0BJ57_9EURO</name>
<reference evidence="1" key="2">
    <citation type="journal article" date="2023" name="IMA Fungus">
        <title>Comparative genomic study of the Penicillium genus elucidates a diverse pangenome and 15 lateral gene transfer events.</title>
        <authorList>
            <person name="Petersen C."/>
            <person name="Sorensen T."/>
            <person name="Nielsen M.R."/>
            <person name="Sondergaard T.E."/>
            <person name="Sorensen J.L."/>
            <person name="Fitzpatrick D.A."/>
            <person name="Frisvad J.C."/>
            <person name="Nielsen K.L."/>
        </authorList>
    </citation>
    <scope>NUCLEOTIDE SEQUENCE</scope>
    <source>
        <strain evidence="1">IBT 30728</strain>
    </source>
</reference>
<evidence type="ECO:0000313" key="1">
    <source>
        <dbReference type="EMBL" id="KAJ5466734.1"/>
    </source>
</evidence>
<dbReference type="Proteomes" id="UP001148312">
    <property type="component" value="Unassembled WGS sequence"/>
</dbReference>
<organism evidence="1 2">
    <name type="scientific">Penicillium diatomitis</name>
    <dbReference type="NCBI Taxonomy" id="2819901"/>
    <lineage>
        <taxon>Eukaryota</taxon>
        <taxon>Fungi</taxon>
        <taxon>Dikarya</taxon>
        <taxon>Ascomycota</taxon>
        <taxon>Pezizomycotina</taxon>
        <taxon>Eurotiomycetes</taxon>
        <taxon>Eurotiomycetidae</taxon>
        <taxon>Eurotiales</taxon>
        <taxon>Aspergillaceae</taxon>
        <taxon>Penicillium</taxon>
    </lineage>
</organism>
<dbReference type="RefSeq" id="XP_056785780.1">
    <property type="nucleotide sequence ID" value="XM_056939058.1"/>
</dbReference>
<reference evidence="1" key="1">
    <citation type="submission" date="2022-12" db="EMBL/GenBank/DDBJ databases">
        <authorList>
            <person name="Petersen C."/>
        </authorList>
    </citation>
    <scope>NUCLEOTIDE SEQUENCE</scope>
    <source>
        <strain evidence="1">IBT 30728</strain>
    </source>
</reference>
<evidence type="ECO:0000313" key="2">
    <source>
        <dbReference type="Proteomes" id="UP001148312"/>
    </source>
</evidence>
<dbReference type="EMBL" id="JAPWDQ010000018">
    <property type="protein sequence ID" value="KAJ5466734.1"/>
    <property type="molecule type" value="Genomic_DNA"/>
</dbReference>